<proteinExistence type="predicted"/>
<name>A0A516H1Y4_9PROT</name>
<gene>
    <name evidence="1" type="ORF">FNB15_11110</name>
</gene>
<dbReference type="RefSeq" id="WP_144068763.1">
    <property type="nucleotide sequence ID" value="NZ_CP041636.1"/>
</dbReference>
<dbReference type="Pfam" id="PF07310">
    <property type="entry name" value="PAS_5"/>
    <property type="match status" value="1"/>
</dbReference>
<evidence type="ECO:0000313" key="1">
    <source>
        <dbReference type="EMBL" id="QDO97782.1"/>
    </source>
</evidence>
<dbReference type="KEGG" id="fer:FNB15_11110"/>
<evidence type="ECO:0000313" key="2">
    <source>
        <dbReference type="Proteomes" id="UP000317496"/>
    </source>
</evidence>
<accession>A0A516H1Y4</accession>
<dbReference type="EMBL" id="CP041636">
    <property type="protein sequence ID" value="QDO97782.1"/>
    <property type="molecule type" value="Genomic_DNA"/>
</dbReference>
<protein>
    <submittedName>
        <fullName evidence="1">PAS domain-containing protein</fullName>
    </submittedName>
</protein>
<reference evidence="1 2" key="1">
    <citation type="submission" date="2019-07" db="EMBL/GenBank/DDBJ databases">
        <title>Genome sequencing for Ferrovibrio sp. K5.</title>
        <authorList>
            <person name="Park S.-J."/>
        </authorList>
    </citation>
    <scope>NUCLEOTIDE SEQUENCE [LARGE SCALE GENOMIC DNA]</scope>
    <source>
        <strain evidence="1 2">K5</strain>
    </source>
</reference>
<dbReference type="InterPro" id="IPR009922">
    <property type="entry name" value="DUF1457"/>
</dbReference>
<sequence length="158" mass="17540">MSCPEELRTLEAFWQMKRGDRALPSRCDFPPHELRAWLGNIGIVTVERSDAETRFRVVLSGTQLDSYRGHSITGQYVDEICHNIASTTHHYHDCVARAAPVHFVHDNSPNSAIYTSMGKLLLPLSEDGVTVDRILVAIYPLSANDACSQADQKFAIAG</sequence>
<dbReference type="Proteomes" id="UP000317496">
    <property type="component" value="Chromosome"/>
</dbReference>
<organism evidence="1 2">
    <name type="scientific">Ferrovibrio terrae</name>
    <dbReference type="NCBI Taxonomy" id="2594003"/>
    <lineage>
        <taxon>Bacteria</taxon>
        <taxon>Pseudomonadati</taxon>
        <taxon>Pseudomonadota</taxon>
        <taxon>Alphaproteobacteria</taxon>
        <taxon>Rhodospirillales</taxon>
        <taxon>Rhodospirillaceae</taxon>
        <taxon>Ferrovibrio</taxon>
    </lineage>
</organism>
<dbReference type="AlphaFoldDB" id="A0A516H1Y4"/>
<keyword evidence="2" id="KW-1185">Reference proteome</keyword>
<dbReference type="OrthoDB" id="8479148at2"/>